<feature type="compositionally biased region" description="Acidic residues" evidence="1">
    <location>
        <begin position="40"/>
        <end position="49"/>
    </location>
</feature>
<keyword evidence="2" id="KW-0732">Signal</keyword>
<feature type="signal peptide" evidence="2">
    <location>
        <begin position="1"/>
        <end position="21"/>
    </location>
</feature>
<dbReference type="InterPro" id="IPR032485">
    <property type="entry name" value="LRP1-like_beta_prop"/>
</dbReference>
<dbReference type="EMBL" id="AQOB01000002">
    <property type="protein sequence ID" value="EOQ39890.1"/>
    <property type="molecule type" value="Genomic_DNA"/>
</dbReference>
<accession>R8W4P2</accession>
<evidence type="ECO:0000313" key="4">
    <source>
        <dbReference type="EMBL" id="EOQ39890.1"/>
    </source>
</evidence>
<dbReference type="InterPro" id="IPR053369">
    <property type="entry name" value="SrfA-induced_signal"/>
</dbReference>
<sequence length="384" mass="43906">MKKIFFILLLALLCCTFGCSSQPETNVQVETSESSNAPEETQDSSESENMDIRAPLTPPEDANKSSYINLNEQNKKQNGAGAYIQGDWLYCKSYNSDGKPYFVKMRKDLSEFTVLDYGYARYITISDGILYYSIGSDKGNIGIYKMNMSGDNKEKVSSSYGPFQIVNDKIYYVNIYYDGVVSPDVTSEDMYNLYRCDLDGSNIEKIISKPVFFFFVFGDEILYQDDRDGSALHIFNMETNDDLRINDMTSFCPIYDGEYIYYAGLKEPDTTSKIWRIKPDGSENTLVSDTPVMDRIVVTDNHIYFANLDDSARLYRINKDGTGKQLISQEKNTAEIQVFDSTEQYPVLRYITYTDDWKHTIDAYYAELDGANKITELAPIEDYT</sequence>
<proteinExistence type="predicted"/>
<evidence type="ECO:0000256" key="1">
    <source>
        <dbReference type="SAM" id="MobiDB-lite"/>
    </source>
</evidence>
<dbReference type="PANTHER" id="PTHR32256">
    <property type="match status" value="1"/>
</dbReference>
<reference evidence="4 5" key="1">
    <citation type="submission" date="2013-01" db="EMBL/GenBank/DDBJ databases">
        <title>The Genome Sequence of Butyricicoccus pullicaecorum 1.2.</title>
        <authorList>
            <consortium name="The Broad Institute Genome Sequencing Platform"/>
            <person name="Earl A."/>
            <person name="Ward D."/>
            <person name="Feldgarden M."/>
            <person name="Gevers D."/>
            <person name="Van Immerseel F."/>
            <person name="Eeckhaut V."/>
            <person name="Walker B."/>
            <person name="Young S.K."/>
            <person name="Zeng Q."/>
            <person name="Gargeya S."/>
            <person name="Fitzgerald M."/>
            <person name="Haas B."/>
            <person name="Abouelleil A."/>
            <person name="Alvarado L."/>
            <person name="Arachchi H.M."/>
            <person name="Berlin A.M."/>
            <person name="Chapman S.B."/>
            <person name="Dewar J."/>
            <person name="Goldberg J."/>
            <person name="Griggs A."/>
            <person name="Gujja S."/>
            <person name="Hansen M."/>
            <person name="Howarth C."/>
            <person name="Imamovic A."/>
            <person name="Larimer J."/>
            <person name="McCowan C."/>
            <person name="Murphy C."/>
            <person name="Neiman D."/>
            <person name="Pearson M."/>
            <person name="Priest M."/>
            <person name="Roberts A."/>
            <person name="Saif S."/>
            <person name="Shea T."/>
            <person name="Sisk P."/>
            <person name="Sykes S."/>
            <person name="Wortman J."/>
            <person name="Nusbaum C."/>
            <person name="Birren B."/>
        </authorList>
    </citation>
    <scope>NUCLEOTIDE SEQUENCE [LARGE SCALE GENOMIC DNA]</scope>
    <source>
        <strain evidence="4 5">1.2</strain>
    </source>
</reference>
<feature type="chain" id="PRO_5038638126" description="Prolow-density lipoprotein receptor-related protein 1-like beta-propeller domain-containing protein" evidence="2">
    <location>
        <begin position="22"/>
        <end position="384"/>
    </location>
</feature>
<dbReference type="eggNOG" id="COG1520">
    <property type="taxonomic scope" value="Bacteria"/>
</dbReference>
<feature type="region of interest" description="Disordered" evidence="1">
    <location>
        <begin position="28"/>
        <end position="65"/>
    </location>
</feature>
<keyword evidence="5" id="KW-1185">Reference proteome</keyword>
<dbReference type="SUPFAM" id="SSF63825">
    <property type="entry name" value="YWTD domain"/>
    <property type="match status" value="1"/>
</dbReference>
<dbReference type="Pfam" id="PF16472">
    <property type="entry name" value="DUF5050"/>
    <property type="match status" value="1"/>
</dbReference>
<gene>
    <name evidence="4" type="ORF">HMPREF1526_00587</name>
</gene>
<feature type="domain" description="Prolow-density lipoprotein receptor-related protein 1-like beta-propeller" evidence="3">
    <location>
        <begin position="77"/>
        <end position="340"/>
    </location>
</feature>
<protein>
    <recommendedName>
        <fullName evidence="3">Prolow-density lipoprotein receptor-related protein 1-like beta-propeller domain-containing protein</fullName>
    </recommendedName>
</protein>
<evidence type="ECO:0000256" key="2">
    <source>
        <dbReference type="SAM" id="SignalP"/>
    </source>
</evidence>
<dbReference type="Proteomes" id="UP000013981">
    <property type="component" value="Unassembled WGS sequence"/>
</dbReference>
<dbReference type="PANTHER" id="PTHR32256:SF17">
    <property type="entry name" value="EGF-LIKE DOMAIN-CONTAINING PROTEIN"/>
    <property type="match status" value="1"/>
</dbReference>
<organism evidence="4 5">
    <name type="scientific">Butyricicoccus pullicaecorum 1.2</name>
    <dbReference type="NCBI Taxonomy" id="1203606"/>
    <lineage>
        <taxon>Bacteria</taxon>
        <taxon>Bacillati</taxon>
        <taxon>Bacillota</taxon>
        <taxon>Clostridia</taxon>
        <taxon>Eubacteriales</taxon>
        <taxon>Butyricicoccaceae</taxon>
        <taxon>Butyricicoccus</taxon>
    </lineage>
</organism>
<dbReference type="Gene3D" id="2.120.10.30">
    <property type="entry name" value="TolB, C-terminal domain"/>
    <property type="match status" value="1"/>
</dbReference>
<feature type="compositionally biased region" description="Polar residues" evidence="1">
    <location>
        <begin position="28"/>
        <end position="39"/>
    </location>
</feature>
<dbReference type="HOGENOM" id="CLU_719023_0_0_9"/>
<dbReference type="InterPro" id="IPR011042">
    <property type="entry name" value="6-blade_b-propeller_TolB-like"/>
</dbReference>
<comment type="caution">
    <text evidence="4">The sequence shown here is derived from an EMBL/GenBank/DDBJ whole genome shotgun (WGS) entry which is preliminary data.</text>
</comment>
<dbReference type="AlphaFoldDB" id="R8W4P2"/>
<name>R8W4P2_9FIRM</name>
<evidence type="ECO:0000313" key="5">
    <source>
        <dbReference type="Proteomes" id="UP000013981"/>
    </source>
</evidence>
<evidence type="ECO:0000259" key="3">
    <source>
        <dbReference type="Pfam" id="PF16472"/>
    </source>
</evidence>
<dbReference type="PATRIC" id="fig|1203606.4.peg.554"/>